<comment type="pathway">
    <text evidence="3">Protein modification; protein ubiquitination.</text>
</comment>
<accession>A0A811Z4K3</accession>
<dbReference type="InterPro" id="IPR036322">
    <property type="entry name" value="WD40_repeat_dom_sf"/>
</dbReference>
<protein>
    <recommendedName>
        <fullName evidence="4">RING-type E3 ubiquitin transferase</fullName>
        <ecNumber evidence="4">2.3.2.27</ecNumber>
    </recommendedName>
</protein>
<feature type="domain" description="E3 ubiquitin-protein ligase RFWD3-like WD40" evidence="13">
    <location>
        <begin position="124"/>
        <end position="253"/>
    </location>
</feature>
<evidence type="ECO:0000313" key="14">
    <source>
        <dbReference type="EMBL" id="CAD7682394.1"/>
    </source>
</evidence>
<evidence type="ECO:0000256" key="7">
    <source>
        <dbReference type="ARBA" id="ARBA00022737"/>
    </source>
</evidence>
<keyword evidence="15" id="KW-1185">Reference proteome</keyword>
<evidence type="ECO:0000256" key="8">
    <source>
        <dbReference type="ARBA" id="ARBA00022763"/>
    </source>
</evidence>
<evidence type="ECO:0000256" key="6">
    <source>
        <dbReference type="ARBA" id="ARBA00022679"/>
    </source>
</evidence>
<evidence type="ECO:0000256" key="4">
    <source>
        <dbReference type="ARBA" id="ARBA00012483"/>
    </source>
</evidence>
<dbReference type="GO" id="GO:0016567">
    <property type="term" value="P:protein ubiquitination"/>
    <property type="evidence" value="ECO:0007669"/>
    <property type="project" value="InterPro"/>
</dbReference>
<reference evidence="14" key="1">
    <citation type="submission" date="2020-12" db="EMBL/GenBank/DDBJ databases">
        <authorList>
            <consortium name="Molecular Ecology Group"/>
        </authorList>
    </citation>
    <scope>NUCLEOTIDE SEQUENCE</scope>
    <source>
        <strain evidence="14">TBG_1078</strain>
    </source>
</reference>
<evidence type="ECO:0000256" key="11">
    <source>
        <dbReference type="ARBA" id="ARBA00023242"/>
    </source>
</evidence>
<dbReference type="Pfam" id="PF23419">
    <property type="entry name" value="WD40_RFWD3"/>
    <property type="match status" value="2"/>
</dbReference>
<dbReference type="PANTHER" id="PTHR16047:SF7">
    <property type="entry name" value="E3 UBIQUITIN-PROTEIN LIGASE RFWD3"/>
    <property type="match status" value="1"/>
</dbReference>
<evidence type="ECO:0000313" key="15">
    <source>
        <dbReference type="Proteomes" id="UP000645828"/>
    </source>
</evidence>
<evidence type="ECO:0000256" key="1">
    <source>
        <dbReference type="ARBA" id="ARBA00000900"/>
    </source>
</evidence>
<dbReference type="EC" id="2.3.2.27" evidence="4"/>
<dbReference type="InterPro" id="IPR037381">
    <property type="entry name" value="RFWD3"/>
</dbReference>
<keyword evidence="5" id="KW-0963">Cytoplasm</keyword>
<evidence type="ECO:0000256" key="3">
    <source>
        <dbReference type="ARBA" id="ARBA00004906"/>
    </source>
</evidence>
<evidence type="ECO:0000256" key="5">
    <source>
        <dbReference type="ARBA" id="ARBA00022490"/>
    </source>
</evidence>
<evidence type="ECO:0000259" key="13">
    <source>
        <dbReference type="Pfam" id="PF23419"/>
    </source>
</evidence>
<keyword evidence="8" id="KW-0227">DNA damage</keyword>
<comment type="subcellular location">
    <subcellularLocation>
        <location evidence="2">Cytoplasm</location>
    </subcellularLocation>
    <subcellularLocation>
        <location evidence="12">Nucleus</location>
        <location evidence="12">Nuclear body</location>
    </subcellularLocation>
</comment>
<dbReference type="Gene3D" id="2.130.10.10">
    <property type="entry name" value="YVTN repeat-like/Quinoprotein amine dehydrogenase"/>
    <property type="match status" value="1"/>
</dbReference>
<keyword evidence="9" id="KW-0833">Ubl conjugation pathway</keyword>
<keyword evidence="11" id="KW-0539">Nucleus</keyword>
<organism evidence="14 15">
    <name type="scientific">Nyctereutes procyonoides</name>
    <name type="common">Raccoon dog</name>
    <name type="synonym">Canis procyonoides</name>
    <dbReference type="NCBI Taxonomy" id="34880"/>
    <lineage>
        <taxon>Eukaryota</taxon>
        <taxon>Metazoa</taxon>
        <taxon>Chordata</taxon>
        <taxon>Craniata</taxon>
        <taxon>Vertebrata</taxon>
        <taxon>Euteleostomi</taxon>
        <taxon>Mammalia</taxon>
        <taxon>Eutheria</taxon>
        <taxon>Laurasiatheria</taxon>
        <taxon>Carnivora</taxon>
        <taxon>Caniformia</taxon>
        <taxon>Canidae</taxon>
        <taxon>Nyctereutes</taxon>
    </lineage>
</organism>
<evidence type="ECO:0000256" key="9">
    <source>
        <dbReference type="ARBA" id="ARBA00022786"/>
    </source>
</evidence>
<dbReference type="EMBL" id="CAJHUB010000754">
    <property type="protein sequence ID" value="CAD7682394.1"/>
    <property type="molecule type" value="Genomic_DNA"/>
</dbReference>
<dbReference type="InterPro" id="IPR056527">
    <property type="entry name" value="WD40_RFWD3"/>
</dbReference>
<name>A0A811Z4K3_NYCPR</name>
<dbReference type="AlphaFoldDB" id="A0A811Z4K3"/>
<keyword evidence="10" id="KW-0234">DNA repair</keyword>
<evidence type="ECO:0000256" key="10">
    <source>
        <dbReference type="ARBA" id="ARBA00023204"/>
    </source>
</evidence>
<evidence type="ECO:0000256" key="12">
    <source>
        <dbReference type="ARBA" id="ARBA00034306"/>
    </source>
</evidence>
<proteinExistence type="predicted"/>
<dbReference type="GO" id="GO:0016604">
    <property type="term" value="C:nuclear body"/>
    <property type="evidence" value="ECO:0007669"/>
    <property type="project" value="UniProtKB-SubCell"/>
</dbReference>
<dbReference type="PANTHER" id="PTHR16047">
    <property type="entry name" value="RFWD3 PROTEIN"/>
    <property type="match status" value="1"/>
</dbReference>
<dbReference type="GO" id="GO:0061630">
    <property type="term" value="F:ubiquitin protein ligase activity"/>
    <property type="evidence" value="ECO:0007669"/>
    <property type="project" value="UniProtKB-EC"/>
</dbReference>
<dbReference type="GO" id="GO:0036297">
    <property type="term" value="P:interstrand cross-link repair"/>
    <property type="evidence" value="ECO:0007669"/>
    <property type="project" value="InterPro"/>
</dbReference>
<keyword evidence="7" id="KW-0677">Repeat</keyword>
<dbReference type="GO" id="GO:0005737">
    <property type="term" value="C:cytoplasm"/>
    <property type="evidence" value="ECO:0007669"/>
    <property type="project" value="UniProtKB-SubCell"/>
</dbReference>
<comment type="caution">
    <text evidence="14">The sequence shown here is derived from an EMBL/GenBank/DDBJ whole genome shotgun (WGS) entry which is preliminary data.</text>
</comment>
<sequence>MEFGWRCDALFLQAQCLCYCGKLCRDWDSSDVLIKYMKIQMKYKEIGAFKLLWPSSKRVLPVFSSRILMESCLTLRSFIQGSLGGAADLQKLIVQHRDQISQHPRCSQACFPNCLPSSQSKHKYHFQKTFMVSQTGNCQIMTYCDALSCLVMSRHCPEVSFLPGFDVKMLSTVNMKSSQYIPMHGKQIRGLAFSSGSKGLLLSASLDSTVNLTSLETNTVVQMYNAGRPLWSCCWCLDESNHICAKLVNDACWCPYHTHPRAVSSAFPHDRVLAGTLENTSFWELKLSFSHWPHVLPMEPGGYVDFQTESSTQHCLMSYKLDDVGEPVCTCNPVQMSLGGPTCKLLTKGAIFQKPKNDGSILVGSLLQELWANQSVLDSCPFEVNYSSYLATLREYGLHL</sequence>
<keyword evidence="6" id="KW-0808">Transferase</keyword>
<dbReference type="SUPFAM" id="SSF50978">
    <property type="entry name" value="WD40 repeat-like"/>
    <property type="match status" value="1"/>
</dbReference>
<dbReference type="Proteomes" id="UP000645828">
    <property type="component" value="Unassembled WGS sequence"/>
</dbReference>
<dbReference type="InterPro" id="IPR015943">
    <property type="entry name" value="WD40/YVTN_repeat-like_dom_sf"/>
</dbReference>
<comment type="catalytic activity">
    <reaction evidence="1">
        <text>S-ubiquitinyl-[E2 ubiquitin-conjugating enzyme]-L-cysteine + [acceptor protein]-L-lysine = [E2 ubiquitin-conjugating enzyme]-L-cysteine + N(6)-ubiquitinyl-[acceptor protein]-L-lysine.</text>
        <dbReference type="EC" id="2.3.2.27"/>
    </reaction>
</comment>
<evidence type="ECO:0000256" key="2">
    <source>
        <dbReference type="ARBA" id="ARBA00004496"/>
    </source>
</evidence>
<feature type="domain" description="E3 ubiquitin-protein ligase RFWD3-like WD40" evidence="13">
    <location>
        <begin position="260"/>
        <end position="397"/>
    </location>
</feature>
<gene>
    <name evidence="14" type="ORF">NYPRO_LOCUS15186</name>
</gene>